<organism evidence="1">
    <name type="scientific">Trichuris suis</name>
    <name type="common">pig whipworm</name>
    <dbReference type="NCBI Taxonomy" id="68888"/>
    <lineage>
        <taxon>Eukaryota</taxon>
        <taxon>Metazoa</taxon>
        <taxon>Ecdysozoa</taxon>
        <taxon>Nematoda</taxon>
        <taxon>Enoplea</taxon>
        <taxon>Dorylaimia</taxon>
        <taxon>Trichinellida</taxon>
        <taxon>Trichuridae</taxon>
        <taxon>Trichuris</taxon>
    </lineage>
</organism>
<reference evidence="1" key="1">
    <citation type="journal article" date="2014" name="Nat. Genet.">
        <title>Genome and transcriptome of the porcine whipworm Trichuris suis.</title>
        <authorList>
            <person name="Jex A.R."/>
            <person name="Nejsum P."/>
            <person name="Schwarz E.M."/>
            <person name="Hu L."/>
            <person name="Young N.D."/>
            <person name="Hall R.S."/>
            <person name="Korhonen P.K."/>
            <person name="Liao S."/>
            <person name="Thamsborg S."/>
            <person name="Xia J."/>
            <person name="Xu P."/>
            <person name="Wang S."/>
            <person name="Scheerlinck J.P."/>
            <person name="Hofmann A."/>
            <person name="Sternberg P.W."/>
            <person name="Wang J."/>
            <person name="Gasser R.B."/>
        </authorList>
    </citation>
    <scope>NUCLEOTIDE SEQUENCE [LARGE SCALE GENOMIC DNA]</scope>
    <source>
        <strain evidence="1">DCEP-RM93F</strain>
    </source>
</reference>
<protein>
    <submittedName>
        <fullName evidence="1">Uncharacterized protein</fullName>
    </submittedName>
</protein>
<sequence>MGERGDVRCSRSHVLCNTVKLPIRITERVRFTEHLSVANRFLDLGLIPESDGSPGQSVAEWYQKLELVCRLRGVEDVACVVRLRLIDGAFAVYLEIPEEGKESAAKVKEALMSAFSADLSAAYDEFTTRQLRAGEAPDMFLAELRRLASLFGGISVDLACAFITGLPESVRHLLKAGLHMEDFNASQVLAQS</sequence>
<accession>A0A085NJ94</accession>
<evidence type="ECO:0000313" key="1">
    <source>
        <dbReference type="EMBL" id="KFD69540.1"/>
    </source>
</evidence>
<dbReference type="Proteomes" id="UP000030758">
    <property type="component" value="Unassembled WGS sequence"/>
</dbReference>
<gene>
    <name evidence="1" type="ORF">M514_18412</name>
</gene>
<dbReference type="EMBL" id="KL367495">
    <property type="protein sequence ID" value="KFD69540.1"/>
    <property type="molecule type" value="Genomic_DNA"/>
</dbReference>
<name>A0A085NJ94_9BILA</name>
<dbReference type="AlphaFoldDB" id="A0A085NJ94"/>
<proteinExistence type="predicted"/>